<evidence type="ECO:0000313" key="3">
    <source>
        <dbReference type="Proteomes" id="UP001498398"/>
    </source>
</evidence>
<proteinExistence type="predicted"/>
<feature type="region of interest" description="Disordered" evidence="1">
    <location>
        <begin position="462"/>
        <end position="549"/>
    </location>
</feature>
<organism evidence="2 3">
    <name type="scientific">Marasmiellus scandens</name>
    <dbReference type="NCBI Taxonomy" id="2682957"/>
    <lineage>
        <taxon>Eukaryota</taxon>
        <taxon>Fungi</taxon>
        <taxon>Dikarya</taxon>
        <taxon>Basidiomycota</taxon>
        <taxon>Agaricomycotina</taxon>
        <taxon>Agaricomycetes</taxon>
        <taxon>Agaricomycetidae</taxon>
        <taxon>Agaricales</taxon>
        <taxon>Marasmiineae</taxon>
        <taxon>Omphalotaceae</taxon>
        <taxon>Marasmiellus</taxon>
    </lineage>
</organism>
<dbReference type="Gene3D" id="1.25.40.10">
    <property type="entry name" value="Tetratricopeptide repeat domain"/>
    <property type="match status" value="2"/>
</dbReference>
<protein>
    <submittedName>
        <fullName evidence="2">Bud site selection protein</fullName>
    </submittedName>
</protein>
<evidence type="ECO:0000313" key="2">
    <source>
        <dbReference type="EMBL" id="KAK7439795.1"/>
    </source>
</evidence>
<evidence type="ECO:0000256" key="1">
    <source>
        <dbReference type="SAM" id="MobiDB-lite"/>
    </source>
</evidence>
<comment type="caution">
    <text evidence="2">The sequence shown here is derived from an EMBL/GenBank/DDBJ whole genome shotgun (WGS) entry which is preliminary data.</text>
</comment>
<dbReference type="Pfam" id="PF09295">
    <property type="entry name" value="ChAPs"/>
    <property type="match status" value="1"/>
</dbReference>
<reference evidence="2 3" key="1">
    <citation type="submission" date="2024-01" db="EMBL/GenBank/DDBJ databases">
        <title>A draft genome for the cacao thread blight pathogen Marasmiellus scandens.</title>
        <authorList>
            <person name="Baruah I.K."/>
            <person name="Leung J."/>
            <person name="Bukari Y."/>
            <person name="Amoako-Attah I."/>
            <person name="Meinhardt L.W."/>
            <person name="Bailey B.A."/>
            <person name="Cohen S.P."/>
        </authorList>
    </citation>
    <scope>NUCLEOTIDE SEQUENCE [LARGE SCALE GENOMIC DNA]</scope>
    <source>
        <strain evidence="2 3">GH-19</strain>
    </source>
</reference>
<name>A0ABR1IW92_9AGAR</name>
<gene>
    <name evidence="2" type="primary">BUD7</name>
    <name evidence="2" type="ORF">VKT23_017370</name>
</gene>
<dbReference type="InterPro" id="IPR011990">
    <property type="entry name" value="TPR-like_helical_dom_sf"/>
</dbReference>
<dbReference type="Proteomes" id="UP001498398">
    <property type="component" value="Unassembled WGS sequence"/>
</dbReference>
<dbReference type="EMBL" id="JBANRG010000071">
    <property type="protein sequence ID" value="KAK7439795.1"/>
    <property type="molecule type" value="Genomic_DNA"/>
</dbReference>
<dbReference type="InterPro" id="IPR015374">
    <property type="entry name" value="ChAPs"/>
</dbReference>
<dbReference type="PANTHER" id="PTHR31975">
    <property type="entry name" value="BUD SITE SELECTION PROTEIN 7-RELATED"/>
    <property type="match status" value="1"/>
</dbReference>
<sequence>MAEASASFKDIPELFEVDLGEALTARTEVLSTFRELGPPDLCHVVKSNGKSGQRDVGSYHYISGVDASSSASLAAYINSLTYAIEDNSAWFSKTSAWKVKNGCYCCFNAFSRVDIRVDVKIPGGVHAYVIDLRGERHEATPELWQETYVSALLRAILYSDDPNYWLDAYRKLDPITTPEGEIRFLQAAEALFMKGWQVGSDPEIQVATIISNHLTAGIMKYFGDSGRFQQAANLFEKLTVKEPEVASLLARSYIGMNEEVKAVQIMSSSIQKTPHSYTLLHAQCDLLRSKGKHDWAVKLARQAVNCAPSEFVTWEKLTECWIDLGEFENALLTLNSCPMFTFNGRDMHRNLTPARVHLPFLKPIGEILPDRIKTEDDEADPALLRLPAPGLRGTWARAYALLTRLVSQIGWDELLKTRSNVFVMEEEYRMQKAHTDIQTTTNGSKVIHEDGTVRDSMISGETTLADHGDDDDGASTRGIVSPHSPRSGSLGVNGTGPSGALDTPPVGIPMIRVSSESDTELDDGETSVKEANGEAKVNGYDAGDDTSGLEKPAIAAAGEEDQDKEHASPQAPGGESFSFSNKRLCERWLDNLFMVLYEDLRVWTIFRAEVAHFKTQHVAYRKTGLEWEILGELGLRLHHKEEAKEAFQRCLDTPRYSQKPWAKLMETYADEGDIQRSIQTAIRVAAYQWADYTEMTYPTQIARAFFKLGRIHGHAKIQYTLMSMGLPEPIFKVMNSYLEYGKTFKVEGYDF</sequence>
<accession>A0ABR1IW92</accession>
<dbReference type="SUPFAM" id="SSF48452">
    <property type="entry name" value="TPR-like"/>
    <property type="match status" value="1"/>
</dbReference>
<keyword evidence="3" id="KW-1185">Reference proteome</keyword>
<dbReference type="PANTHER" id="PTHR31975:SF1">
    <property type="entry name" value="BUD SITE SELECTION PROTEIN 7-RELATED"/>
    <property type="match status" value="1"/>
</dbReference>